<feature type="transmembrane region" description="Helical" evidence="5">
    <location>
        <begin position="114"/>
        <end position="134"/>
    </location>
</feature>
<evidence type="ECO:0000313" key="8">
    <source>
        <dbReference type="Proteomes" id="UP000077875"/>
    </source>
</evidence>
<feature type="domain" description="SLC26A/SulP transporter" evidence="6">
    <location>
        <begin position="13"/>
        <end position="142"/>
    </location>
</feature>
<evidence type="ECO:0000256" key="5">
    <source>
        <dbReference type="SAM" id="Phobius"/>
    </source>
</evidence>
<dbReference type="EMBL" id="CP015243">
    <property type="protein sequence ID" value="ANF57028.1"/>
    <property type="molecule type" value="Genomic_DNA"/>
</dbReference>
<sequence length="395" mass="41981">MIDWLKRNWFGNLRRDVLAGLVVALALIPESLAFSAIAGVDPKVALYASFTMAVTISIAGGRPAMISAATGAMALLMVGLVRDHGLQYLFAAGILTGVLQFIAGVLRIGDLMRFVTAPVVGGFLNALGVMVLLAQLPEFYRAGWSGFWPVLAIVVAGLLIIYLFPRLTRAIPSPMVCIVLLTLVSVWWGLELHRVGDIGALPDDLPSFLIPDVPWNLETLSIILPYSATMALVGLMESLMTAEVVDEMTNTESDKNRECRGQGIANLVTGLFGGMAGCGMIGQTVINVRSGGYTRLSTMTAGLGLLVLVVFFGDWAALIPMAALVAVMIMVALTTINWASVHDMRRQPPGASLVMLTTMGIVLATHNLALGVIAGVSLTFCLKRCGVRAVNGENP</sequence>
<evidence type="ECO:0000256" key="1">
    <source>
        <dbReference type="ARBA" id="ARBA00004141"/>
    </source>
</evidence>
<dbReference type="STRING" id="376489.A5892_05725"/>
<proteinExistence type="predicted"/>
<feature type="transmembrane region" description="Helical" evidence="5">
    <location>
        <begin position="88"/>
        <end position="108"/>
    </location>
</feature>
<comment type="subcellular location">
    <subcellularLocation>
        <location evidence="1">Membrane</location>
        <topology evidence="1">Multi-pass membrane protein</topology>
    </subcellularLocation>
</comment>
<dbReference type="PANTHER" id="PTHR43310">
    <property type="entry name" value="SULFATE TRANSPORTER YBAR-RELATED"/>
    <property type="match status" value="1"/>
</dbReference>
<feature type="domain" description="SLC26A/SulP transporter" evidence="6">
    <location>
        <begin position="161"/>
        <end position="356"/>
    </location>
</feature>
<dbReference type="Pfam" id="PF00916">
    <property type="entry name" value="Sulfate_transp"/>
    <property type="match status" value="2"/>
</dbReference>
<dbReference type="Proteomes" id="UP000077875">
    <property type="component" value="Chromosome"/>
</dbReference>
<evidence type="ECO:0000256" key="3">
    <source>
        <dbReference type="ARBA" id="ARBA00022989"/>
    </source>
</evidence>
<feature type="transmembrane region" description="Helical" evidence="5">
    <location>
        <begin position="170"/>
        <end position="190"/>
    </location>
</feature>
<dbReference type="AlphaFoldDB" id="A0A172YCR3"/>
<evidence type="ECO:0000313" key="7">
    <source>
        <dbReference type="EMBL" id="ANF57028.1"/>
    </source>
</evidence>
<evidence type="ECO:0000259" key="6">
    <source>
        <dbReference type="Pfam" id="PF00916"/>
    </source>
</evidence>
<feature type="transmembrane region" description="Helical" evidence="5">
    <location>
        <begin position="146"/>
        <end position="164"/>
    </location>
</feature>
<dbReference type="InterPro" id="IPR011547">
    <property type="entry name" value="SLC26A/SulP_dom"/>
</dbReference>
<feature type="transmembrane region" description="Helical" evidence="5">
    <location>
        <begin position="292"/>
        <end position="311"/>
    </location>
</feature>
<feature type="transmembrane region" description="Helical" evidence="5">
    <location>
        <begin position="318"/>
        <end position="339"/>
    </location>
</feature>
<name>A0A172YCR3_9GAMM</name>
<evidence type="ECO:0000256" key="2">
    <source>
        <dbReference type="ARBA" id="ARBA00022692"/>
    </source>
</evidence>
<dbReference type="KEGG" id="haa:A5892_05725"/>
<reference evidence="7 8" key="1">
    <citation type="submission" date="2016-04" db="EMBL/GenBank/DDBJ databases">
        <title>Complete Genome Sequence of Halotalea alkalilenta IHB B 13600.</title>
        <authorList>
            <person name="Swarnkar M.K."/>
            <person name="Sharma A."/>
            <person name="Kaushal K."/>
            <person name="Soni R."/>
            <person name="Rana S."/>
            <person name="Singh A.K."/>
            <person name="Gulati A."/>
        </authorList>
    </citation>
    <scope>NUCLEOTIDE SEQUENCE [LARGE SCALE GENOMIC DNA]</scope>
    <source>
        <strain evidence="7 8">IHB B 13600</strain>
    </source>
</reference>
<keyword evidence="4 5" id="KW-0472">Membrane</keyword>
<organism evidence="7 8">
    <name type="scientific">Halotalea alkalilenta</name>
    <dbReference type="NCBI Taxonomy" id="376489"/>
    <lineage>
        <taxon>Bacteria</taxon>
        <taxon>Pseudomonadati</taxon>
        <taxon>Pseudomonadota</taxon>
        <taxon>Gammaproteobacteria</taxon>
        <taxon>Oceanospirillales</taxon>
        <taxon>Halomonadaceae</taxon>
        <taxon>Halotalea</taxon>
    </lineage>
</organism>
<dbReference type="GO" id="GO:0016020">
    <property type="term" value="C:membrane"/>
    <property type="evidence" value="ECO:0007669"/>
    <property type="project" value="UniProtKB-SubCell"/>
</dbReference>
<evidence type="ECO:0000256" key="4">
    <source>
        <dbReference type="ARBA" id="ARBA00023136"/>
    </source>
</evidence>
<feature type="transmembrane region" description="Helical" evidence="5">
    <location>
        <begin position="264"/>
        <end position="286"/>
    </location>
</feature>
<accession>A0A172YCR3</accession>
<protein>
    <submittedName>
        <fullName evidence="7">Sodium-independent anion transporter</fullName>
    </submittedName>
</protein>
<keyword evidence="2 5" id="KW-0812">Transmembrane</keyword>
<feature type="transmembrane region" description="Helical" evidence="5">
    <location>
        <begin position="45"/>
        <end position="76"/>
    </location>
</feature>
<dbReference type="InterPro" id="IPR052706">
    <property type="entry name" value="Membrane-Transporter-like"/>
</dbReference>
<keyword evidence="8" id="KW-1185">Reference proteome</keyword>
<gene>
    <name evidence="7" type="ORF">A5892_05725</name>
</gene>
<feature type="transmembrane region" description="Helical" evidence="5">
    <location>
        <begin position="359"/>
        <end position="382"/>
    </location>
</feature>
<dbReference type="PANTHER" id="PTHR43310:SF1">
    <property type="entry name" value="SULFATE TRANSPORTER YBAR-RELATED"/>
    <property type="match status" value="1"/>
</dbReference>
<keyword evidence="3 5" id="KW-1133">Transmembrane helix</keyword>